<evidence type="ECO:0000256" key="3">
    <source>
        <dbReference type="ARBA" id="ARBA00022448"/>
    </source>
</evidence>
<proteinExistence type="inferred from homology"/>
<dbReference type="Proteomes" id="UP001595593">
    <property type="component" value="Unassembled WGS sequence"/>
</dbReference>
<accession>A0ABV7FUW6</accession>
<sequence>MTATLDAGLAWLSSALIVFLMVPLAMTVWRMIRGPGYADRFVAVDMLTGIAIAIAALTATVTARREFLDVAFGIALISFVAICAFSAFLERKGRKQ</sequence>
<comment type="caution">
    <text evidence="9">The sequence shown here is derived from an EMBL/GenBank/DDBJ whole genome shotgun (WGS) entry which is preliminary data.</text>
</comment>
<reference evidence="10" key="1">
    <citation type="journal article" date="2019" name="Int. J. Syst. Evol. Microbiol.">
        <title>The Global Catalogue of Microorganisms (GCM) 10K type strain sequencing project: providing services to taxonomists for standard genome sequencing and annotation.</title>
        <authorList>
            <consortium name="The Broad Institute Genomics Platform"/>
            <consortium name="The Broad Institute Genome Sequencing Center for Infectious Disease"/>
            <person name="Wu L."/>
            <person name="Ma J."/>
        </authorList>
    </citation>
    <scope>NUCLEOTIDE SEQUENCE [LARGE SCALE GENOMIC DNA]</scope>
    <source>
        <strain evidence="10">KCTC 52094</strain>
    </source>
</reference>
<evidence type="ECO:0000256" key="6">
    <source>
        <dbReference type="ARBA" id="ARBA00022989"/>
    </source>
</evidence>
<evidence type="ECO:0000256" key="5">
    <source>
        <dbReference type="ARBA" id="ARBA00022692"/>
    </source>
</evidence>
<keyword evidence="3" id="KW-0813">Transport</keyword>
<dbReference type="InterPro" id="IPR007208">
    <property type="entry name" value="MrpF/PhaF-like"/>
</dbReference>
<evidence type="ECO:0000313" key="10">
    <source>
        <dbReference type="Proteomes" id="UP001595593"/>
    </source>
</evidence>
<evidence type="ECO:0000256" key="8">
    <source>
        <dbReference type="SAM" id="Phobius"/>
    </source>
</evidence>
<dbReference type="Pfam" id="PF04066">
    <property type="entry name" value="MrpF_PhaF"/>
    <property type="match status" value="1"/>
</dbReference>
<dbReference type="PANTHER" id="PTHR34702:SF1">
    <property type="entry name" value="NA(+)_H(+) ANTIPORTER SUBUNIT F"/>
    <property type="match status" value="1"/>
</dbReference>
<keyword evidence="7 8" id="KW-0472">Membrane</keyword>
<feature type="transmembrane region" description="Helical" evidence="8">
    <location>
        <begin position="67"/>
        <end position="89"/>
    </location>
</feature>
<feature type="transmembrane region" description="Helical" evidence="8">
    <location>
        <begin position="41"/>
        <end position="61"/>
    </location>
</feature>
<keyword evidence="4" id="KW-1003">Cell membrane</keyword>
<dbReference type="PANTHER" id="PTHR34702">
    <property type="entry name" value="NA(+)/H(+) ANTIPORTER SUBUNIT F1"/>
    <property type="match status" value="1"/>
</dbReference>
<dbReference type="EMBL" id="JBHRTN010000004">
    <property type="protein sequence ID" value="MFC3124159.1"/>
    <property type="molecule type" value="Genomic_DNA"/>
</dbReference>
<dbReference type="RefSeq" id="WP_379594445.1">
    <property type="nucleotide sequence ID" value="NZ_JBHRTN010000004.1"/>
</dbReference>
<evidence type="ECO:0000256" key="4">
    <source>
        <dbReference type="ARBA" id="ARBA00022475"/>
    </source>
</evidence>
<name>A0ABV7FUW6_9PROT</name>
<comment type="similarity">
    <text evidence="2">Belongs to the CPA3 antiporters (TC 2.A.63) subunit F family.</text>
</comment>
<keyword evidence="6 8" id="KW-1133">Transmembrane helix</keyword>
<protein>
    <submittedName>
        <fullName evidence="9">Monovalent cation/H+ antiporter complex subunit F</fullName>
    </submittedName>
</protein>
<feature type="transmembrane region" description="Helical" evidence="8">
    <location>
        <begin position="12"/>
        <end position="29"/>
    </location>
</feature>
<keyword evidence="5 8" id="KW-0812">Transmembrane</keyword>
<comment type="subcellular location">
    <subcellularLocation>
        <location evidence="1">Cell membrane</location>
        <topology evidence="1">Multi-pass membrane protein</topology>
    </subcellularLocation>
</comment>
<evidence type="ECO:0000256" key="2">
    <source>
        <dbReference type="ARBA" id="ARBA00009212"/>
    </source>
</evidence>
<keyword evidence="10" id="KW-1185">Reference proteome</keyword>
<gene>
    <name evidence="9" type="ORF">ACFOD4_03730</name>
</gene>
<evidence type="ECO:0000313" key="9">
    <source>
        <dbReference type="EMBL" id="MFC3124159.1"/>
    </source>
</evidence>
<evidence type="ECO:0000256" key="1">
    <source>
        <dbReference type="ARBA" id="ARBA00004651"/>
    </source>
</evidence>
<organism evidence="9 10">
    <name type="scientific">Teichococcus globiformis</name>
    <dbReference type="NCBI Taxonomy" id="2307229"/>
    <lineage>
        <taxon>Bacteria</taxon>
        <taxon>Pseudomonadati</taxon>
        <taxon>Pseudomonadota</taxon>
        <taxon>Alphaproteobacteria</taxon>
        <taxon>Acetobacterales</taxon>
        <taxon>Roseomonadaceae</taxon>
        <taxon>Roseomonas</taxon>
    </lineage>
</organism>
<evidence type="ECO:0000256" key="7">
    <source>
        <dbReference type="ARBA" id="ARBA00023136"/>
    </source>
</evidence>